<dbReference type="SUPFAM" id="SSF48498">
    <property type="entry name" value="Tetracyclin repressor-like, C-terminal domain"/>
    <property type="match status" value="1"/>
</dbReference>
<sequence length="192" mass="21698">MNKVNEGEISTRRRGTELEAAIIQAAWDELMEVGFHSLTIEGVAARAQTSKPVIYRRWPNREELVLAAIVHHLPAVSEELPDTGNLRSDLLLLLNQLNDMLHQIGPKTIHGLMSVLSDIPFSEILNVRRTNAMTTLLNRAAERGEIHPEKITPRITRLPVDLVRHELLITSEPVSRETIEEIVDDIFLPLLM</sequence>
<dbReference type="InterPro" id="IPR036271">
    <property type="entry name" value="Tet_transcr_reg_TetR-rel_C_sf"/>
</dbReference>
<dbReference type="Proteomes" id="UP001516620">
    <property type="component" value="Unassembled WGS sequence"/>
</dbReference>
<dbReference type="EMBL" id="JADCNN020000001">
    <property type="protein sequence ID" value="MBM6994134.1"/>
    <property type="molecule type" value="Genomic_DNA"/>
</dbReference>
<dbReference type="Pfam" id="PF16859">
    <property type="entry name" value="TetR_C_11"/>
    <property type="match status" value="1"/>
</dbReference>
<feature type="domain" description="HTH tetR-type" evidence="5">
    <location>
        <begin position="16"/>
        <end position="76"/>
    </location>
</feature>
<keyword evidence="1" id="KW-0805">Transcription regulation</keyword>
<evidence type="ECO:0000313" key="6">
    <source>
        <dbReference type="EMBL" id="MBM6994134.1"/>
    </source>
</evidence>
<reference evidence="6 7" key="1">
    <citation type="submission" date="2021-01" db="EMBL/GenBank/DDBJ databases">
        <title>Paenibacillus sp.nov. isolated from the rhizosphere soil of tomato plant.</title>
        <authorList>
            <person name="Thin K.K."/>
            <person name="Zhang X."/>
            <person name="He S."/>
        </authorList>
    </citation>
    <scope>NUCLEOTIDE SEQUENCE [LARGE SCALE GENOMIC DNA]</scope>
    <source>
        <strain evidence="6 7">DXFW5</strain>
    </source>
</reference>
<dbReference type="InterPro" id="IPR050109">
    <property type="entry name" value="HTH-type_TetR-like_transc_reg"/>
</dbReference>
<feature type="DNA-binding region" description="H-T-H motif" evidence="4">
    <location>
        <begin position="39"/>
        <end position="58"/>
    </location>
</feature>
<dbReference type="Pfam" id="PF00440">
    <property type="entry name" value="TetR_N"/>
    <property type="match status" value="1"/>
</dbReference>
<comment type="caution">
    <text evidence="6">The sequence shown here is derived from an EMBL/GenBank/DDBJ whole genome shotgun (WGS) entry which is preliminary data.</text>
</comment>
<evidence type="ECO:0000259" key="5">
    <source>
        <dbReference type="PROSITE" id="PS50977"/>
    </source>
</evidence>
<accession>A0ABS2H353</accession>
<dbReference type="RefSeq" id="WP_193415710.1">
    <property type="nucleotide sequence ID" value="NZ_JADCNN020000001.1"/>
</dbReference>
<dbReference type="InterPro" id="IPR011075">
    <property type="entry name" value="TetR_C"/>
</dbReference>
<dbReference type="Gene3D" id="1.10.10.60">
    <property type="entry name" value="Homeodomain-like"/>
    <property type="match status" value="1"/>
</dbReference>
<keyword evidence="7" id="KW-1185">Reference proteome</keyword>
<dbReference type="Gene3D" id="1.10.357.10">
    <property type="entry name" value="Tetracycline Repressor, domain 2"/>
    <property type="match status" value="1"/>
</dbReference>
<keyword evidence="3" id="KW-0804">Transcription</keyword>
<dbReference type="InterPro" id="IPR009057">
    <property type="entry name" value="Homeodomain-like_sf"/>
</dbReference>
<proteinExistence type="predicted"/>
<dbReference type="PANTHER" id="PTHR30055">
    <property type="entry name" value="HTH-TYPE TRANSCRIPTIONAL REGULATOR RUTR"/>
    <property type="match status" value="1"/>
</dbReference>
<keyword evidence="2 4" id="KW-0238">DNA-binding</keyword>
<dbReference type="SUPFAM" id="SSF46689">
    <property type="entry name" value="Homeodomain-like"/>
    <property type="match status" value="1"/>
</dbReference>
<name>A0ABS2H353_9BACL</name>
<organism evidence="6 7">
    <name type="scientific">Paenibacillus rhizolycopersici</name>
    <dbReference type="NCBI Taxonomy" id="2780073"/>
    <lineage>
        <taxon>Bacteria</taxon>
        <taxon>Bacillati</taxon>
        <taxon>Bacillota</taxon>
        <taxon>Bacilli</taxon>
        <taxon>Bacillales</taxon>
        <taxon>Paenibacillaceae</taxon>
        <taxon>Paenibacillus</taxon>
    </lineage>
</organism>
<dbReference type="PANTHER" id="PTHR30055:SF148">
    <property type="entry name" value="TETR-FAMILY TRANSCRIPTIONAL REGULATOR"/>
    <property type="match status" value="1"/>
</dbReference>
<evidence type="ECO:0000256" key="1">
    <source>
        <dbReference type="ARBA" id="ARBA00023015"/>
    </source>
</evidence>
<evidence type="ECO:0000256" key="2">
    <source>
        <dbReference type="ARBA" id="ARBA00023125"/>
    </source>
</evidence>
<dbReference type="InterPro" id="IPR001647">
    <property type="entry name" value="HTH_TetR"/>
</dbReference>
<evidence type="ECO:0000313" key="7">
    <source>
        <dbReference type="Proteomes" id="UP001516620"/>
    </source>
</evidence>
<dbReference type="PROSITE" id="PS50977">
    <property type="entry name" value="HTH_TETR_2"/>
    <property type="match status" value="1"/>
</dbReference>
<gene>
    <name evidence="6" type="ORF">IM700_000495</name>
</gene>
<protein>
    <submittedName>
        <fullName evidence="6">TetR/AcrR family transcriptional regulator</fullName>
    </submittedName>
</protein>
<evidence type="ECO:0000256" key="4">
    <source>
        <dbReference type="PROSITE-ProRule" id="PRU00335"/>
    </source>
</evidence>
<evidence type="ECO:0000256" key="3">
    <source>
        <dbReference type="ARBA" id="ARBA00023163"/>
    </source>
</evidence>